<dbReference type="PANTHER" id="PTHR10434">
    <property type="entry name" value="1-ACYL-SN-GLYCEROL-3-PHOSPHATE ACYLTRANSFERASE"/>
    <property type="match status" value="1"/>
</dbReference>
<dbReference type="PaxDb" id="123214-PERMA_0081"/>
<evidence type="ECO:0000256" key="8">
    <source>
        <dbReference type="ARBA" id="ARBA00023315"/>
    </source>
</evidence>
<keyword evidence="9" id="KW-1208">Phospholipid metabolism</keyword>
<dbReference type="RefSeq" id="WP_012675220.1">
    <property type="nucleotide sequence ID" value="NC_012440.1"/>
</dbReference>
<dbReference type="SMART" id="SM00563">
    <property type="entry name" value="PlsC"/>
    <property type="match status" value="1"/>
</dbReference>
<dbReference type="SUPFAM" id="SSF69593">
    <property type="entry name" value="Glycerol-3-phosphate (1)-acyltransferase"/>
    <property type="match status" value="1"/>
</dbReference>
<keyword evidence="7 9" id="KW-0808">Transferase</keyword>
<dbReference type="GO" id="GO:0003841">
    <property type="term" value="F:1-acylglycerol-3-phosphate O-acyltransferase activity"/>
    <property type="evidence" value="ECO:0007669"/>
    <property type="project" value="UniProtKB-UniRule"/>
</dbReference>
<evidence type="ECO:0000256" key="9">
    <source>
        <dbReference type="RuleBase" id="RU361267"/>
    </source>
</evidence>
<comment type="domain">
    <text evidence="9">The HXXXXD motif is essential for acyltransferase activity and may constitute the binding site for the phosphate moiety of the glycerol-3-phosphate.</text>
</comment>
<keyword evidence="12" id="KW-1185">Reference proteome</keyword>
<comment type="pathway">
    <text evidence="2">Phospholipid metabolism; CDP-diacylglycerol biosynthesis; CDP-diacylglycerol from sn-glycerol 3-phosphate: step 2/3.</text>
</comment>
<sequence length="199" mass="22583">MDSYSKKGYRLFFRIRPLFKSLLRIHVEGIDNIPEKGGCIIASNHRSHLDPFVLNTVSPRPILFMAKRELFGIPLLGWIIKKAGAIPVNRNKRDINALKKSIELLKSGECVGIFPEGTRAKPKSFRKPQSGVGLLVSRTDVPVIPVRIEGTDDIFPVGSKFPKLFRSRIYVKIGKPLYFEEKEDYKSISEKIMESIKSL</sequence>
<dbReference type="EMBL" id="CP001230">
    <property type="protein sequence ID" value="ACO02981.1"/>
    <property type="molecule type" value="Genomic_DNA"/>
</dbReference>
<dbReference type="InterPro" id="IPR004552">
    <property type="entry name" value="AGP_acyltrans"/>
</dbReference>
<dbReference type="GO" id="GO:0016020">
    <property type="term" value="C:membrane"/>
    <property type="evidence" value="ECO:0007669"/>
    <property type="project" value="InterPro"/>
</dbReference>
<evidence type="ECO:0000256" key="5">
    <source>
        <dbReference type="ARBA" id="ARBA00013211"/>
    </source>
</evidence>
<keyword evidence="9" id="KW-0444">Lipid biosynthesis</keyword>
<evidence type="ECO:0000259" key="10">
    <source>
        <dbReference type="SMART" id="SM00563"/>
    </source>
</evidence>
<dbReference type="GO" id="GO:0006654">
    <property type="term" value="P:phosphatidic acid biosynthetic process"/>
    <property type="evidence" value="ECO:0007669"/>
    <property type="project" value="TreeGrafter"/>
</dbReference>
<organism evidence="11 12">
    <name type="scientific">Persephonella marina (strain DSM 14350 / EX-H1)</name>
    <dbReference type="NCBI Taxonomy" id="123214"/>
    <lineage>
        <taxon>Bacteria</taxon>
        <taxon>Pseudomonadati</taxon>
        <taxon>Aquificota</taxon>
        <taxon>Aquificia</taxon>
        <taxon>Aquificales</taxon>
        <taxon>Hydrogenothermaceae</taxon>
        <taxon>Persephonella</taxon>
    </lineage>
</organism>
<dbReference type="STRING" id="123214.PERMA_0081"/>
<evidence type="ECO:0000256" key="3">
    <source>
        <dbReference type="ARBA" id="ARBA00005189"/>
    </source>
</evidence>
<dbReference type="HOGENOM" id="CLU_027938_4_5_0"/>
<dbReference type="Proteomes" id="UP000001366">
    <property type="component" value="Chromosome"/>
</dbReference>
<dbReference type="InterPro" id="IPR002123">
    <property type="entry name" value="Plipid/glycerol_acylTrfase"/>
</dbReference>
<comment type="similarity">
    <text evidence="4 9">Belongs to the 1-acyl-sn-glycerol-3-phosphate acyltransferase family.</text>
</comment>
<dbReference type="NCBIfam" id="TIGR00530">
    <property type="entry name" value="AGP_acyltrn"/>
    <property type="match status" value="1"/>
</dbReference>
<dbReference type="Pfam" id="PF01553">
    <property type="entry name" value="Acyltransferase"/>
    <property type="match status" value="1"/>
</dbReference>
<accession>C0QT64</accession>
<reference evidence="11 12" key="1">
    <citation type="journal article" date="2009" name="J. Bacteriol.">
        <title>Complete and draft genome sequences of six members of the Aquificales.</title>
        <authorList>
            <person name="Reysenbach A.L."/>
            <person name="Hamamura N."/>
            <person name="Podar M."/>
            <person name="Griffiths E."/>
            <person name="Ferreira S."/>
            <person name="Hochstein R."/>
            <person name="Heidelberg J."/>
            <person name="Johnson J."/>
            <person name="Mead D."/>
            <person name="Pohorille A."/>
            <person name="Sarmiento M."/>
            <person name="Schweighofer K."/>
            <person name="Seshadri R."/>
            <person name="Voytek M.A."/>
        </authorList>
    </citation>
    <scope>NUCLEOTIDE SEQUENCE [LARGE SCALE GENOMIC DNA]</scope>
    <source>
        <strain evidence="12">DSM 14350 / EX-H1</strain>
    </source>
</reference>
<protein>
    <recommendedName>
        <fullName evidence="6 9">1-acyl-sn-glycerol-3-phosphate acyltransferase</fullName>
        <ecNumber evidence="5 9">2.3.1.51</ecNumber>
    </recommendedName>
</protein>
<dbReference type="OrthoDB" id="9803035at2"/>
<evidence type="ECO:0000256" key="4">
    <source>
        <dbReference type="ARBA" id="ARBA00008655"/>
    </source>
</evidence>
<evidence type="ECO:0000256" key="1">
    <source>
        <dbReference type="ARBA" id="ARBA00001141"/>
    </source>
</evidence>
<dbReference type="KEGG" id="pmx:PERMA_0081"/>
<evidence type="ECO:0000313" key="12">
    <source>
        <dbReference type="Proteomes" id="UP000001366"/>
    </source>
</evidence>
<dbReference type="CDD" id="cd07989">
    <property type="entry name" value="LPLAT_AGPAT-like"/>
    <property type="match status" value="1"/>
</dbReference>
<evidence type="ECO:0000256" key="2">
    <source>
        <dbReference type="ARBA" id="ARBA00004728"/>
    </source>
</evidence>
<keyword evidence="8 9" id="KW-0012">Acyltransferase</keyword>
<proteinExistence type="inferred from homology"/>
<dbReference type="AlphaFoldDB" id="C0QT64"/>
<keyword evidence="9" id="KW-0594">Phospholipid biosynthesis</keyword>
<keyword evidence="9" id="KW-0443">Lipid metabolism</keyword>
<dbReference type="EC" id="2.3.1.51" evidence="5 9"/>
<gene>
    <name evidence="11" type="ordered locus">PERMA_0081</name>
</gene>
<evidence type="ECO:0000256" key="6">
    <source>
        <dbReference type="ARBA" id="ARBA00016139"/>
    </source>
</evidence>
<comment type="catalytic activity">
    <reaction evidence="1 9">
        <text>a 1-acyl-sn-glycero-3-phosphate + an acyl-CoA = a 1,2-diacyl-sn-glycero-3-phosphate + CoA</text>
        <dbReference type="Rhea" id="RHEA:19709"/>
        <dbReference type="ChEBI" id="CHEBI:57287"/>
        <dbReference type="ChEBI" id="CHEBI:57970"/>
        <dbReference type="ChEBI" id="CHEBI:58342"/>
        <dbReference type="ChEBI" id="CHEBI:58608"/>
        <dbReference type="EC" id="2.3.1.51"/>
    </reaction>
</comment>
<dbReference type="PANTHER" id="PTHR10434:SF40">
    <property type="entry name" value="1-ACYL-SN-GLYCEROL-3-PHOSPHATE ACYLTRANSFERASE"/>
    <property type="match status" value="1"/>
</dbReference>
<evidence type="ECO:0000256" key="7">
    <source>
        <dbReference type="ARBA" id="ARBA00022679"/>
    </source>
</evidence>
<evidence type="ECO:0000313" key="11">
    <source>
        <dbReference type="EMBL" id="ACO02981.1"/>
    </source>
</evidence>
<dbReference type="eggNOG" id="COG0204">
    <property type="taxonomic scope" value="Bacteria"/>
</dbReference>
<comment type="pathway">
    <text evidence="3">Lipid metabolism.</text>
</comment>
<feature type="domain" description="Phospholipid/glycerol acyltransferase" evidence="10">
    <location>
        <begin position="39"/>
        <end position="151"/>
    </location>
</feature>
<name>C0QT64_PERMH</name>